<dbReference type="CDD" id="cd03138">
    <property type="entry name" value="GATase1_AraC_2"/>
    <property type="match status" value="1"/>
</dbReference>
<dbReference type="InterPro" id="IPR020449">
    <property type="entry name" value="Tscrpt_reg_AraC-type_HTH"/>
</dbReference>
<dbReference type="SMART" id="SM00342">
    <property type="entry name" value="HTH_ARAC"/>
    <property type="match status" value="1"/>
</dbReference>
<dbReference type="Proteomes" id="UP000193870">
    <property type="component" value="Unassembled WGS sequence"/>
</dbReference>
<dbReference type="RefSeq" id="WP_085853650.1">
    <property type="nucleotide sequence ID" value="NZ_FOPF01000004.1"/>
</dbReference>
<dbReference type="SUPFAM" id="SSF52317">
    <property type="entry name" value="Class I glutamine amidotransferase-like"/>
    <property type="match status" value="1"/>
</dbReference>
<dbReference type="InterPro" id="IPR029062">
    <property type="entry name" value="Class_I_gatase-like"/>
</dbReference>
<dbReference type="EMBL" id="FWFV01000004">
    <property type="protein sequence ID" value="SLN38900.1"/>
    <property type="molecule type" value="Genomic_DNA"/>
</dbReference>
<feature type="domain" description="HTH araC/xylS-type" evidence="4">
    <location>
        <begin position="224"/>
        <end position="322"/>
    </location>
</feature>
<dbReference type="STRING" id="315423.SAMN04488020_10414"/>
<dbReference type="SUPFAM" id="SSF46689">
    <property type="entry name" value="Homeodomain-like"/>
    <property type="match status" value="2"/>
</dbReference>
<sequence>MTLVDPPAEIAILHYPGAQLSALYGLTDVFGIASEQSQLIGGATAPMLRVTHWRPEAAAGPIAKTFDTHPGLVGRPVVAIAAPSLRDLPNDPVLLDTLAAWLKDRHASGCVICSVCSGAFLLARAGLLDGRSATLHWCHAVEFAERYPAVRIDADSLLVDDGDIITAGAVMAWTDLGLRIVHRQLGSAVTVATARYMLFDPAGREQRHYSGFAPRLNHGDRPVLGVQHWLQATGARDVTVAAMAERAMLERRTFLRRFFKATGLKPKEYCQQLRMGRAREMLELSSRTVAQIAWEVGYSDEAAFRKVFRKIVGLPPGIYRLRFRPEGTATALPPKARTAEHSCDPVHS</sequence>
<dbReference type="PRINTS" id="PR00032">
    <property type="entry name" value="HTHARAC"/>
</dbReference>
<dbReference type="GO" id="GO:0043565">
    <property type="term" value="F:sequence-specific DNA binding"/>
    <property type="evidence" value="ECO:0007669"/>
    <property type="project" value="InterPro"/>
</dbReference>
<dbReference type="GO" id="GO:0003700">
    <property type="term" value="F:DNA-binding transcription factor activity"/>
    <property type="evidence" value="ECO:0007669"/>
    <property type="project" value="InterPro"/>
</dbReference>
<keyword evidence="2" id="KW-0238">DNA-binding</keyword>
<evidence type="ECO:0000313" key="5">
    <source>
        <dbReference type="EMBL" id="SLN38900.1"/>
    </source>
</evidence>
<dbReference type="Pfam" id="PF12833">
    <property type="entry name" value="HTH_18"/>
    <property type="match status" value="1"/>
</dbReference>
<dbReference type="OrthoDB" id="186587at2"/>
<organism evidence="5 6">
    <name type="scientific">Palleronia marisminoris</name>
    <dbReference type="NCBI Taxonomy" id="315423"/>
    <lineage>
        <taxon>Bacteria</taxon>
        <taxon>Pseudomonadati</taxon>
        <taxon>Pseudomonadota</taxon>
        <taxon>Alphaproteobacteria</taxon>
        <taxon>Rhodobacterales</taxon>
        <taxon>Roseobacteraceae</taxon>
        <taxon>Palleronia</taxon>
    </lineage>
</organism>
<keyword evidence="6" id="KW-1185">Reference proteome</keyword>
<dbReference type="Gene3D" id="1.10.10.60">
    <property type="entry name" value="Homeodomain-like"/>
    <property type="match status" value="2"/>
</dbReference>
<evidence type="ECO:0000259" key="4">
    <source>
        <dbReference type="PROSITE" id="PS01124"/>
    </source>
</evidence>
<accession>A0A1Y5SFK8</accession>
<protein>
    <submittedName>
        <fullName evidence="5">HTH-type transcriptional regulator CdhR</fullName>
    </submittedName>
</protein>
<dbReference type="PROSITE" id="PS01124">
    <property type="entry name" value="HTH_ARAC_FAMILY_2"/>
    <property type="match status" value="1"/>
</dbReference>
<dbReference type="InterPro" id="IPR052158">
    <property type="entry name" value="INH-QAR"/>
</dbReference>
<proteinExistence type="predicted"/>
<evidence type="ECO:0000256" key="1">
    <source>
        <dbReference type="ARBA" id="ARBA00023015"/>
    </source>
</evidence>
<dbReference type="InterPro" id="IPR002818">
    <property type="entry name" value="DJ-1/PfpI"/>
</dbReference>
<dbReference type="InterPro" id="IPR009057">
    <property type="entry name" value="Homeodomain-like_sf"/>
</dbReference>
<dbReference type="Pfam" id="PF01965">
    <property type="entry name" value="DJ-1_PfpI"/>
    <property type="match status" value="1"/>
</dbReference>
<dbReference type="PROSITE" id="PS00041">
    <property type="entry name" value="HTH_ARAC_FAMILY_1"/>
    <property type="match status" value="1"/>
</dbReference>
<evidence type="ECO:0000256" key="3">
    <source>
        <dbReference type="ARBA" id="ARBA00023163"/>
    </source>
</evidence>
<dbReference type="PANTHER" id="PTHR43130:SF3">
    <property type="entry name" value="HTH-TYPE TRANSCRIPTIONAL REGULATOR RV1931C"/>
    <property type="match status" value="1"/>
</dbReference>
<gene>
    <name evidence="5" type="primary">cdhR_2</name>
    <name evidence="5" type="ORF">PAM7066_01637</name>
</gene>
<reference evidence="5 6" key="1">
    <citation type="submission" date="2017-03" db="EMBL/GenBank/DDBJ databases">
        <authorList>
            <person name="Afonso C.L."/>
            <person name="Miller P.J."/>
            <person name="Scott M.A."/>
            <person name="Spackman E."/>
            <person name="Goraichik I."/>
            <person name="Dimitrov K.M."/>
            <person name="Suarez D.L."/>
            <person name="Swayne D.E."/>
        </authorList>
    </citation>
    <scope>NUCLEOTIDE SEQUENCE [LARGE SCALE GENOMIC DNA]</scope>
    <source>
        <strain evidence="5 6">CECT 7066</strain>
    </source>
</reference>
<evidence type="ECO:0000256" key="2">
    <source>
        <dbReference type="ARBA" id="ARBA00023125"/>
    </source>
</evidence>
<dbReference type="Gene3D" id="3.40.50.880">
    <property type="match status" value="1"/>
</dbReference>
<dbReference type="InterPro" id="IPR018062">
    <property type="entry name" value="HTH_AraC-typ_CS"/>
</dbReference>
<keyword evidence="3" id="KW-0804">Transcription</keyword>
<evidence type="ECO:0000313" key="6">
    <source>
        <dbReference type="Proteomes" id="UP000193870"/>
    </source>
</evidence>
<keyword evidence="1" id="KW-0805">Transcription regulation</keyword>
<dbReference type="PANTHER" id="PTHR43130">
    <property type="entry name" value="ARAC-FAMILY TRANSCRIPTIONAL REGULATOR"/>
    <property type="match status" value="1"/>
</dbReference>
<name>A0A1Y5SFK8_9RHOB</name>
<dbReference type="AlphaFoldDB" id="A0A1Y5SFK8"/>
<dbReference type="InterPro" id="IPR018060">
    <property type="entry name" value="HTH_AraC"/>
</dbReference>